<comment type="caution">
    <text evidence="1">The sequence shown here is derived from an EMBL/GenBank/DDBJ whole genome shotgun (WGS) entry which is preliminary data.</text>
</comment>
<protein>
    <submittedName>
        <fullName evidence="1">Nitrous oxide-stimulated promoter family protein</fullName>
    </submittedName>
</protein>
<accession>A0A948TMQ0</accession>
<dbReference type="NCBIfam" id="NF007714">
    <property type="entry name" value="PRK10410.1-2"/>
    <property type="match status" value="1"/>
</dbReference>
<sequence length="103" mass="12483">MRKHSRIEEEKRTVEQMIRLYCRHREGNEELCGSCRQLLEYAHARLSRCPFGEKKKTCRKCPVHCYKPEMKRRIGEVMKYAGPRMLLHHPVSALKHMWREQFV</sequence>
<organism evidence="1 2">
    <name type="scientific">Candidatus Phocaeicola excrementipullorum</name>
    <dbReference type="NCBI Taxonomy" id="2838731"/>
    <lineage>
        <taxon>Bacteria</taxon>
        <taxon>Pseudomonadati</taxon>
        <taxon>Bacteroidota</taxon>
        <taxon>Bacteroidia</taxon>
        <taxon>Bacteroidales</taxon>
        <taxon>Bacteroidaceae</taxon>
        <taxon>Phocaeicola</taxon>
    </lineage>
</organism>
<name>A0A948TMQ0_9BACT</name>
<evidence type="ECO:0000313" key="2">
    <source>
        <dbReference type="Proteomes" id="UP000784286"/>
    </source>
</evidence>
<dbReference type="AlphaFoldDB" id="A0A948TMQ0"/>
<evidence type="ECO:0000313" key="1">
    <source>
        <dbReference type="EMBL" id="MBU3856114.1"/>
    </source>
</evidence>
<reference evidence="1" key="2">
    <citation type="submission" date="2021-04" db="EMBL/GenBank/DDBJ databases">
        <authorList>
            <person name="Gilroy R."/>
        </authorList>
    </citation>
    <scope>NUCLEOTIDE SEQUENCE</scope>
    <source>
        <strain evidence="1">8470</strain>
    </source>
</reference>
<gene>
    <name evidence="1" type="ORF">H9928_06100</name>
</gene>
<dbReference type="Pfam" id="PF11756">
    <property type="entry name" value="YgbA_NO"/>
    <property type="match status" value="1"/>
</dbReference>
<dbReference type="InterPro" id="IPR020483">
    <property type="entry name" value="Uncharacterised_YgbA"/>
</dbReference>
<dbReference type="EMBL" id="JAHLFJ010000057">
    <property type="protein sequence ID" value="MBU3856114.1"/>
    <property type="molecule type" value="Genomic_DNA"/>
</dbReference>
<proteinExistence type="predicted"/>
<dbReference type="Proteomes" id="UP000784286">
    <property type="component" value="Unassembled WGS sequence"/>
</dbReference>
<reference evidence="1" key="1">
    <citation type="journal article" date="2021" name="PeerJ">
        <title>Extensive microbial diversity within the chicken gut microbiome revealed by metagenomics and culture.</title>
        <authorList>
            <person name="Gilroy R."/>
            <person name="Ravi A."/>
            <person name="Getino M."/>
            <person name="Pursley I."/>
            <person name="Horton D.L."/>
            <person name="Alikhan N.F."/>
            <person name="Baker D."/>
            <person name="Gharbi K."/>
            <person name="Hall N."/>
            <person name="Watson M."/>
            <person name="Adriaenssens E.M."/>
            <person name="Foster-Nyarko E."/>
            <person name="Jarju S."/>
            <person name="Secka A."/>
            <person name="Antonio M."/>
            <person name="Oren A."/>
            <person name="Chaudhuri R.R."/>
            <person name="La Ragione R."/>
            <person name="Hildebrand F."/>
            <person name="Pallen M.J."/>
        </authorList>
    </citation>
    <scope>NUCLEOTIDE SEQUENCE</scope>
    <source>
        <strain evidence="1">8470</strain>
    </source>
</reference>